<evidence type="ECO:0000313" key="2">
    <source>
        <dbReference type="EMBL" id="UYV83502.1"/>
    </source>
</evidence>
<keyword evidence="3" id="KW-1185">Reference proteome</keyword>
<sequence length="413" mass="45437">MSGIRHTKTSLFNPSTNGLVERTSGIAPITEPEEFGDEYFQDSGSELDDSLIDKDFVLDEYDSDATEIYLEEDVAPAKKITSEDGEWTEDNEVVEKAPPFFAFGVCENAKRFANVAPPESPGGALQMPERLGSNRGALAENSAKEALAIDSSEINEKTAGYENLPASNNHENPAAARDVTAPMSSTCANQALRSWAETMEGEDGPEDDFTIVRNKKRRRGSAPSEHPAAQPSSARGPDNSQPRKRPTGLRTRQLQEVKATRTNISLMLEQGRLHPTRTTMSSSSTVLTLHPTLQSVDKLVRGPKNIVQFNRMNGHVLVDLSSKALADQFIDQGLEIEGTTLKIFPYRKRAKRIIVANLPGFVEDAAIIETLRSYGLVTSIAHIQVKMDWKVVGGYDQTRKPTKLLLIRGNEEV</sequence>
<dbReference type="Proteomes" id="UP001235939">
    <property type="component" value="Chromosome 23"/>
</dbReference>
<organism evidence="2 3">
    <name type="scientific">Cordylochernes scorpioides</name>
    <dbReference type="NCBI Taxonomy" id="51811"/>
    <lineage>
        <taxon>Eukaryota</taxon>
        <taxon>Metazoa</taxon>
        <taxon>Ecdysozoa</taxon>
        <taxon>Arthropoda</taxon>
        <taxon>Chelicerata</taxon>
        <taxon>Arachnida</taxon>
        <taxon>Pseudoscorpiones</taxon>
        <taxon>Cheliferoidea</taxon>
        <taxon>Chernetidae</taxon>
        <taxon>Cordylochernes</taxon>
    </lineage>
</organism>
<evidence type="ECO:0000256" key="1">
    <source>
        <dbReference type="SAM" id="MobiDB-lite"/>
    </source>
</evidence>
<feature type="region of interest" description="Disordered" evidence="1">
    <location>
        <begin position="216"/>
        <end position="257"/>
    </location>
</feature>
<reference evidence="2 3" key="1">
    <citation type="submission" date="2022-03" db="EMBL/GenBank/DDBJ databases">
        <title>A chromosomal length assembly of Cordylochernes scorpioides.</title>
        <authorList>
            <person name="Zeh D."/>
            <person name="Zeh J."/>
        </authorList>
    </citation>
    <scope>NUCLEOTIDE SEQUENCE [LARGE SCALE GENOMIC DNA]</scope>
    <source>
        <strain evidence="2">IN4F17</strain>
        <tissue evidence="2">Whole Body</tissue>
    </source>
</reference>
<feature type="compositionally biased region" description="Polar residues" evidence="1">
    <location>
        <begin position="9"/>
        <end position="18"/>
    </location>
</feature>
<evidence type="ECO:0000313" key="3">
    <source>
        <dbReference type="Proteomes" id="UP001235939"/>
    </source>
</evidence>
<accession>A0ABY6LQK4</accession>
<proteinExistence type="predicted"/>
<name>A0ABY6LQK4_9ARAC</name>
<dbReference type="EMBL" id="CP092885">
    <property type="protein sequence ID" value="UYV83502.1"/>
    <property type="molecule type" value="Genomic_DNA"/>
</dbReference>
<protein>
    <submittedName>
        <fullName evidence="2">Uncharacterized protein</fullName>
    </submittedName>
</protein>
<feature type="region of interest" description="Disordered" evidence="1">
    <location>
        <begin position="117"/>
        <end position="154"/>
    </location>
</feature>
<gene>
    <name evidence="2" type="ORF">LAZ67_23001250</name>
</gene>
<feature type="region of interest" description="Disordered" evidence="1">
    <location>
        <begin position="1"/>
        <end position="31"/>
    </location>
</feature>